<organism evidence="9 10">
    <name type="scientific">Pseudothauera rhizosphaerae</name>
    <dbReference type="NCBI Taxonomy" id="2565932"/>
    <lineage>
        <taxon>Bacteria</taxon>
        <taxon>Pseudomonadati</taxon>
        <taxon>Pseudomonadota</taxon>
        <taxon>Betaproteobacteria</taxon>
        <taxon>Rhodocyclales</taxon>
        <taxon>Zoogloeaceae</taxon>
        <taxon>Pseudothauera</taxon>
    </lineage>
</organism>
<feature type="transmembrane region" description="Helical" evidence="7">
    <location>
        <begin position="270"/>
        <end position="291"/>
    </location>
</feature>
<dbReference type="Gene3D" id="1.20.1250.20">
    <property type="entry name" value="MFS general substrate transporter like domains"/>
    <property type="match status" value="1"/>
</dbReference>
<dbReference type="CDD" id="cd06173">
    <property type="entry name" value="MFS_MefA_like"/>
    <property type="match status" value="1"/>
</dbReference>
<dbReference type="AlphaFoldDB" id="A0A4S4A9R6"/>
<feature type="transmembrane region" description="Helical" evidence="7">
    <location>
        <begin position="362"/>
        <end position="382"/>
    </location>
</feature>
<dbReference type="InterPro" id="IPR020846">
    <property type="entry name" value="MFS_dom"/>
</dbReference>
<evidence type="ECO:0000256" key="1">
    <source>
        <dbReference type="ARBA" id="ARBA00004651"/>
    </source>
</evidence>
<feature type="transmembrane region" description="Helical" evidence="7">
    <location>
        <begin position="419"/>
        <end position="437"/>
    </location>
</feature>
<feature type="transmembrane region" description="Helical" evidence="7">
    <location>
        <begin position="303"/>
        <end position="322"/>
    </location>
</feature>
<keyword evidence="4 7" id="KW-0812">Transmembrane</keyword>
<dbReference type="PANTHER" id="PTHR23513:SF11">
    <property type="entry name" value="STAPHYLOFERRIN A TRANSPORTER"/>
    <property type="match status" value="1"/>
</dbReference>
<dbReference type="Proteomes" id="UP000307956">
    <property type="component" value="Unassembled WGS sequence"/>
</dbReference>
<comment type="subcellular location">
    <subcellularLocation>
        <location evidence="1">Cell membrane</location>
        <topology evidence="1">Multi-pass membrane protein</topology>
    </subcellularLocation>
</comment>
<dbReference type="Pfam" id="PF05977">
    <property type="entry name" value="MFS_3"/>
    <property type="match status" value="1"/>
</dbReference>
<protein>
    <submittedName>
        <fullName evidence="9">MFS transporter</fullName>
    </submittedName>
</protein>
<keyword evidence="10" id="KW-1185">Reference proteome</keyword>
<gene>
    <name evidence="9" type="ORF">E6O51_20490</name>
</gene>
<keyword evidence="5 7" id="KW-1133">Transmembrane helix</keyword>
<accession>A0A4S4A9R6</accession>
<evidence type="ECO:0000256" key="7">
    <source>
        <dbReference type="SAM" id="Phobius"/>
    </source>
</evidence>
<keyword evidence="2" id="KW-0813">Transport</keyword>
<dbReference type="InterPro" id="IPR010290">
    <property type="entry name" value="TM_effector"/>
</dbReference>
<reference evidence="9 10" key="1">
    <citation type="submission" date="2019-04" db="EMBL/GenBank/DDBJ databases">
        <title>Azoarcus rhizosphaerae sp. nov. isolated from rhizosphere of Ficus religiosa.</title>
        <authorList>
            <person name="Lin S.-Y."/>
            <person name="Hameed A."/>
            <person name="Hsu Y.-H."/>
            <person name="Young C.-C."/>
        </authorList>
    </citation>
    <scope>NUCLEOTIDE SEQUENCE [LARGE SCALE GENOMIC DNA]</scope>
    <source>
        <strain evidence="9 10">CC-YHH848</strain>
    </source>
</reference>
<proteinExistence type="predicted"/>
<feature type="transmembrane region" description="Helical" evidence="7">
    <location>
        <begin position="187"/>
        <end position="211"/>
    </location>
</feature>
<comment type="caution">
    <text evidence="9">The sequence shown here is derived from an EMBL/GenBank/DDBJ whole genome shotgun (WGS) entry which is preliminary data.</text>
</comment>
<sequence>MAPPGAAPARPLRSARGARYACARPAPWRGSHTHSGAQSLATESVAPSPALAPLYGPVFRMLWLAWLAANVTMWMNEVASAWVMTSLTDSALMVALVQAASTLPVFLLGLPSGALADIVDRRRYFAFTQVWVSAVAIVLAALSFSGALTAPLLLALTCANGIGMAMRWPVFAAIVPDVVPRPELPAALALNGIAMNMSRVVGPVIAGTIIAGVGSPYVFLLNAALAVVAFALILQWRAAPKVSALPGERFFAAMRVGLQHVVQAPRMRIVLLRIFLFFLQASALTALLPLVARRLSSDGPGTYTALLAAMGAGAILLALSLPRLRRHMGHDAQVYWGTGVHAVASATAALATSTWLAVAASFVAGMAWIGTANTLTVSAQMALPNWVRARGMAIYQMALMGGIATGSALWGYVASLGTVTASILAASLAGPLVLLLTRRLGAGGAHHEDLSPAAPTVTAPPAVDVGADEGPVMVTVEYLIDPARAAEFKAVMQETRRARLRQGALSWGLFRDAAQPGRYIEYFLDENWIEHQRRLERFTAADAGLRERRLAFHQGTELPRTRRYVAESMRGA</sequence>
<dbReference type="EMBL" id="SSOD01000023">
    <property type="protein sequence ID" value="THF55608.1"/>
    <property type="molecule type" value="Genomic_DNA"/>
</dbReference>
<dbReference type="GO" id="GO:0005886">
    <property type="term" value="C:plasma membrane"/>
    <property type="evidence" value="ECO:0007669"/>
    <property type="project" value="UniProtKB-SubCell"/>
</dbReference>
<dbReference type="OrthoDB" id="9775268at2"/>
<dbReference type="InterPro" id="IPR036259">
    <property type="entry name" value="MFS_trans_sf"/>
</dbReference>
<evidence type="ECO:0000256" key="4">
    <source>
        <dbReference type="ARBA" id="ARBA00022692"/>
    </source>
</evidence>
<keyword evidence="6 7" id="KW-0472">Membrane</keyword>
<name>A0A4S4A9R6_9RHOO</name>
<evidence type="ECO:0000256" key="5">
    <source>
        <dbReference type="ARBA" id="ARBA00022989"/>
    </source>
</evidence>
<evidence type="ECO:0000256" key="3">
    <source>
        <dbReference type="ARBA" id="ARBA00022475"/>
    </source>
</evidence>
<evidence type="ECO:0000313" key="10">
    <source>
        <dbReference type="Proteomes" id="UP000307956"/>
    </source>
</evidence>
<dbReference type="PROSITE" id="PS50850">
    <property type="entry name" value="MFS"/>
    <property type="match status" value="1"/>
</dbReference>
<feature type="domain" description="Major facilitator superfamily (MFS) profile" evidence="8">
    <location>
        <begin position="58"/>
        <end position="442"/>
    </location>
</feature>
<feature type="transmembrane region" description="Helical" evidence="7">
    <location>
        <begin position="90"/>
        <end position="112"/>
    </location>
</feature>
<dbReference type="SUPFAM" id="SSF103473">
    <property type="entry name" value="MFS general substrate transporter"/>
    <property type="match status" value="1"/>
</dbReference>
<evidence type="ECO:0000256" key="6">
    <source>
        <dbReference type="ARBA" id="ARBA00023136"/>
    </source>
</evidence>
<feature type="transmembrane region" description="Helical" evidence="7">
    <location>
        <begin position="63"/>
        <end position="84"/>
    </location>
</feature>
<evidence type="ECO:0000313" key="9">
    <source>
        <dbReference type="EMBL" id="THF55608.1"/>
    </source>
</evidence>
<dbReference type="GO" id="GO:0022857">
    <property type="term" value="F:transmembrane transporter activity"/>
    <property type="evidence" value="ECO:0007669"/>
    <property type="project" value="InterPro"/>
</dbReference>
<dbReference type="PANTHER" id="PTHR23513">
    <property type="entry name" value="INTEGRAL MEMBRANE EFFLUX PROTEIN-RELATED"/>
    <property type="match status" value="1"/>
</dbReference>
<feature type="transmembrane region" description="Helical" evidence="7">
    <location>
        <begin position="334"/>
        <end position="356"/>
    </location>
</feature>
<keyword evidence="3" id="KW-1003">Cell membrane</keyword>
<evidence type="ECO:0000256" key="2">
    <source>
        <dbReference type="ARBA" id="ARBA00022448"/>
    </source>
</evidence>
<evidence type="ECO:0000259" key="8">
    <source>
        <dbReference type="PROSITE" id="PS50850"/>
    </source>
</evidence>